<protein>
    <submittedName>
        <fullName evidence="1">Uncharacterized protein</fullName>
    </submittedName>
</protein>
<organism evidence="1 2">
    <name type="scientific">candidate division TA06 bacterium B3_TA06</name>
    <dbReference type="NCBI Taxonomy" id="2012487"/>
    <lineage>
        <taxon>Bacteria</taxon>
        <taxon>Bacteria division TA06</taxon>
    </lineage>
</organism>
<evidence type="ECO:0000313" key="2">
    <source>
        <dbReference type="Proteomes" id="UP000317778"/>
    </source>
</evidence>
<name>A0A532VA14_UNCT6</name>
<gene>
    <name evidence="1" type="ORF">CEE36_02410</name>
</gene>
<dbReference type="Proteomes" id="UP000317778">
    <property type="component" value="Unassembled WGS sequence"/>
</dbReference>
<evidence type="ECO:0000313" key="1">
    <source>
        <dbReference type="EMBL" id="TKJ43992.1"/>
    </source>
</evidence>
<accession>A0A532VA14</accession>
<reference evidence="1 2" key="1">
    <citation type="submission" date="2017-06" db="EMBL/GenBank/DDBJ databases">
        <title>Novel microbial phyla capable of carbon fixation and sulfur reduction in deep-sea sediments.</title>
        <authorList>
            <person name="Huang J."/>
            <person name="Baker B."/>
            <person name="Wang Y."/>
        </authorList>
    </citation>
    <scope>NUCLEOTIDE SEQUENCE [LARGE SCALE GENOMIC DNA]</scope>
    <source>
        <strain evidence="1">B3_TA06</strain>
    </source>
</reference>
<dbReference type="EMBL" id="NJBO01000002">
    <property type="protein sequence ID" value="TKJ43992.1"/>
    <property type="molecule type" value="Genomic_DNA"/>
</dbReference>
<comment type="caution">
    <text evidence="1">The sequence shown here is derived from an EMBL/GenBank/DDBJ whole genome shotgun (WGS) entry which is preliminary data.</text>
</comment>
<dbReference type="AlphaFoldDB" id="A0A532VA14"/>
<sequence>MQLKGIVSAGFETNGKGHQGFIVELPGAFVRGKTERQALDKVKKEVDLYLKWLGMEPKHDYEIRIVQRHKSNAVVEDADTAILLEADRGEIRVEEFKRLADLARYSKETFVKLYTSTQHKDWIDESRIRKTFYGDNPATIQRIFDHVRNCQFYYLSRIGITEEMDGDFADTRERCLEKLGAFYMENNNLAMFEENGELWTLKKVLRRFIWHDRIHAKAITRILERQRQLGIIDAYDDPFHFMKTTNG</sequence>
<proteinExistence type="predicted"/>